<dbReference type="GO" id="GO:0004156">
    <property type="term" value="F:dihydropteroate synthase activity"/>
    <property type="evidence" value="ECO:0007669"/>
    <property type="project" value="UniProtKB-EC"/>
</dbReference>
<dbReference type="GO" id="GO:0046654">
    <property type="term" value="P:tetrahydrofolate biosynthetic process"/>
    <property type="evidence" value="ECO:0007669"/>
    <property type="project" value="UniProtKB-UniPathway"/>
</dbReference>
<dbReference type="InterPro" id="IPR000489">
    <property type="entry name" value="Pterin-binding_dom"/>
</dbReference>
<dbReference type="FunFam" id="3.20.20.20:FF:000006">
    <property type="entry name" value="Dihydropteroate synthase"/>
    <property type="match status" value="1"/>
</dbReference>
<evidence type="ECO:0000313" key="14">
    <source>
        <dbReference type="EMBL" id="AEB11049.1"/>
    </source>
</evidence>
<evidence type="ECO:0000259" key="13">
    <source>
        <dbReference type="PROSITE" id="PS50972"/>
    </source>
</evidence>
<dbReference type="InterPro" id="IPR011005">
    <property type="entry name" value="Dihydropteroate_synth-like_sf"/>
</dbReference>
<keyword evidence="9 12" id="KW-0460">Magnesium</keyword>
<dbReference type="GO" id="GO:0005829">
    <property type="term" value="C:cytosol"/>
    <property type="evidence" value="ECO:0007669"/>
    <property type="project" value="TreeGrafter"/>
</dbReference>
<comment type="similarity">
    <text evidence="4 12">Belongs to the DHPS family.</text>
</comment>
<keyword evidence="10 12" id="KW-0289">Folate biosynthesis</keyword>
<keyword evidence="15" id="KW-1185">Reference proteome</keyword>
<dbReference type="Pfam" id="PF00809">
    <property type="entry name" value="Pterin_bind"/>
    <property type="match status" value="1"/>
</dbReference>
<comment type="cofactor">
    <cofactor evidence="2 12">
        <name>Mg(2+)</name>
        <dbReference type="ChEBI" id="CHEBI:18420"/>
    </cofactor>
</comment>
<feature type="domain" description="Pterin-binding" evidence="13">
    <location>
        <begin position="15"/>
        <end position="266"/>
    </location>
</feature>
<dbReference type="Proteomes" id="UP000007030">
    <property type="component" value="Chromosome"/>
</dbReference>
<evidence type="ECO:0000256" key="10">
    <source>
        <dbReference type="ARBA" id="ARBA00022909"/>
    </source>
</evidence>
<keyword evidence="7 12" id="KW-0808">Transferase</keyword>
<evidence type="ECO:0000256" key="4">
    <source>
        <dbReference type="ARBA" id="ARBA00009503"/>
    </source>
</evidence>
<dbReference type="PROSITE" id="PS00793">
    <property type="entry name" value="DHPS_2"/>
    <property type="match status" value="1"/>
</dbReference>
<dbReference type="InterPro" id="IPR006390">
    <property type="entry name" value="DHP_synth_dom"/>
</dbReference>
<dbReference type="HOGENOM" id="CLU_008023_1_3_0"/>
<dbReference type="PANTHER" id="PTHR20941:SF1">
    <property type="entry name" value="FOLIC ACID SYNTHESIS PROTEIN FOL1"/>
    <property type="match status" value="1"/>
</dbReference>
<dbReference type="PROSITE" id="PS00792">
    <property type="entry name" value="DHPS_1"/>
    <property type="match status" value="1"/>
</dbReference>
<evidence type="ECO:0000313" key="15">
    <source>
        <dbReference type="Proteomes" id="UP000007030"/>
    </source>
</evidence>
<accession>F2NNN4</accession>
<dbReference type="SUPFAM" id="SSF51717">
    <property type="entry name" value="Dihydropteroate synthetase-like"/>
    <property type="match status" value="1"/>
</dbReference>
<dbReference type="EC" id="2.5.1.15" evidence="5 12"/>
<dbReference type="GO" id="GO:0046872">
    <property type="term" value="F:metal ion binding"/>
    <property type="evidence" value="ECO:0007669"/>
    <property type="project" value="UniProtKB-KW"/>
</dbReference>
<evidence type="ECO:0000256" key="6">
    <source>
        <dbReference type="ARBA" id="ARBA00016919"/>
    </source>
</evidence>
<comment type="catalytic activity">
    <reaction evidence="1">
        <text>(7,8-dihydropterin-6-yl)methyl diphosphate + 4-aminobenzoate = 7,8-dihydropteroate + diphosphate</text>
        <dbReference type="Rhea" id="RHEA:19949"/>
        <dbReference type="ChEBI" id="CHEBI:17836"/>
        <dbReference type="ChEBI" id="CHEBI:17839"/>
        <dbReference type="ChEBI" id="CHEBI:33019"/>
        <dbReference type="ChEBI" id="CHEBI:72950"/>
        <dbReference type="EC" id="2.5.1.15"/>
    </reaction>
</comment>
<dbReference type="eggNOG" id="COG0294">
    <property type="taxonomic scope" value="Bacteria"/>
</dbReference>
<dbReference type="GO" id="GO:0046656">
    <property type="term" value="P:folic acid biosynthetic process"/>
    <property type="evidence" value="ECO:0007669"/>
    <property type="project" value="UniProtKB-KW"/>
</dbReference>
<dbReference type="STRING" id="869210.Marky_0292"/>
<dbReference type="PROSITE" id="PS50972">
    <property type="entry name" value="PTERIN_BINDING"/>
    <property type="match status" value="1"/>
</dbReference>
<dbReference type="EMBL" id="CP002630">
    <property type="protein sequence ID" value="AEB11049.1"/>
    <property type="molecule type" value="Genomic_DNA"/>
</dbReference>
<sequence length="275" mass="29959">MVLELREHALDLTRVRLMGVLNVTPDSFSDGGRYLTVEAALLQARRMIAEGADLIDLGGESTRPGAQPVPVEEEKRRVLPLLEALLELGVPISVDTRKPEVAQAALELGAHLLNDVTGLRDARMLELAARYRVPVVIMHMPVPDPQTMMQHAHYDDVVAEVKAFLARQAARAIEAGVPQVVLDPGIGFGKRLEHNLELIRRLDELAALGHPVLLGASRKRMIGELTGVEAPAERVLGTVAAHLYGAARGAHILRVHDVRAHREALAVWEALEGGR</sequence>
<dbReference type="UniPathway" id="UPA00077">
    <property type="reaction ID" value="UER00156"/>
</dbReference>
<name>F2NNN4_MARHT</name>
<evidence type="ECO:0000256" key="12">
    <source>
        <dbReference type="RuleBase" id="RU361205"/>
    </source>
</evidence>
<evidence type="ECO:0000256" key="1">
    <source>
        <dbReference type="ARBA" id="ARBA00000012"/>
    </source>
</evidence>
<evidence type="ECO:0000256" key="9">
    <source>
        <dbReference type="ARBA" id="ARBA00022842"/>
    </source>
</evidence>
<proteinExistence type="inferred from homology"/>
<dbReference type="NCBIfam" id="TIGR01496">
    <property type="entry name" value="DHPS"/>
    <property type="match status" value="1"/>
</dbReference>
<reference evidence="14 15" key="1">
    <citation type="journal article" date="2012" name="Stand. Genomic Sci.">
        <title>Complete genome sequence of the aerobic, heterotroph Marinithermus hydrothermalis type strain (T1(T)) from a deep-sea hydrothermal vent chimney.</title>
        <authorList>
            <person name="Copeland A."/>
            <person name="Gu W."/>
            <person name="Yasawong M."/>
            <person name="Lapidus A."/>
            <person name="Lucas S."/>
            <person name="Deshpande S."/>
            <person name="Pagani I."/>
            <person name="Tapia R."/>
            <person name="Cheng J.F."/>
            <person name="Goodwin L.A."/>
            <person name="Pitluck S."/>
            <person name="Liolios K."/>
            <person name="Ivanova N."/>
            <person name="Mavromatis K."/>
            <person name="Mikhailova N."/>
            <person name="Pati A."/>
            <person name="Chen A."/>
            <person name="Palaniappan K."/>
            <person name="Land M."/>
            <person name="Pan C."/>
            <person name="Brambilla E.M."/>
            <person name="Rohde M."/>
            <person name="Tindall B.J."/>
            <person name="Sikorski J."/>
            <person name="Goker M."/>
            <person name="Detter J.C."/>
            <person name="Bristow J."/>
            <person name="Eisen J.A."/>
            <person name="Markowitz V."/>
            <person name="Hugenholtz P."/>
            <person name="Kyrpides N.C."/>
            <person name="Klenk H.P."/>
            <person name="Woyke T."/>
        </authorList>
    </citation>
    <scope>NUCLEOTIDE SEQUENCE [LARGE SCALE GENOMIC DNA]</scope>
    <source>
        <strain evidence="15">DSM 14884 / JCM 11576 / T1</strain>
    </source>
</reference>
<comment type="pathway">
    <text evidence="3 12">Cofactor biosynthesis; tetrahydrofolate biosynthesis; 7,8-dihydrofolate from 2-amino-4-hydroxy-6-hydroxymethyl-7,8-dihydropteridine diphosphate and 4-aminobenzoate: step 1/2.</text>
</comment>
<dbReference type="KEGG" id="mhd:Marky_0292"/>
<evidence type="ECO:0000256" key="3">
    <source>
        <dbReference type="ARBA" id="ARBA00004763"/>
    </source>
</evidence>
<comment type="function">
    <text evidence="12">Catalyzes the condensation of para-aminobenzoate (pABA) with 6-hydroxymethyl-7,8-dihydropterin diphosphate (DHPt-PP) to form 7,8-dihydropteroate (H2Pte), the immediate precursor of folate derivatives.</text>
</comment>
<evidence type="ECO:0000256" key="2">
    <source>
        <dbReference type="ARBA" id="ARBA00001946"/>
    </source>
</evidence>
<dbReference type="Gene3D" id="3.20.20.20">
    <property type="entry name" value="Dihydropteroate synthase-like"/>
    <property type="match status" value="1"/>
</dbReference>
<dbReference type="AlphaFoldDB" id="F2NNN4"/>
<evidence type="ECO:0000256" key="7">
    <source>
        <dbReference type="ARBA" id="ARBA00022679"/>
    </source>
</evidence>
<protein>
    <recommendedName>
        <fullName evidence="6 12">Dihydropteroate synthase</fullName>
        <shortName evidence="12">DHPS</shortName>
        <ecNumber evidence="5 12">2.5.1.15</ecNumber>
    </recommendedName>
    <alternativeName>
        <fullName evidence="11 12">Dihydropteroate pyrophosphorylase</fullName>
    </alternativeName>
</protein>
<gene>
    <name evidence="14" type="ordered locus">Marky_0292</name>
</gene>
<keyword evidence="8 12" id="KW-0479">Metal-binding</keyword>
<dbReference type="CDD" id="cd00739">
    <property type="entry name" value="DHPS"/>
    <property type="match status" value="1"/>
</dbReference>
<evidence type="ECO:0000256" key="11">
    <source>
        <dbReference type="ARBA" id="ARBA00030193"/>
    </source>
</evidence>
<organism evidence="14 15">
    <name type="scientific">Marinithermus hydrothermalis (strain DSM 14884 / JCM 11576 / T1)</name>
    <dbReference type="NCBI Taxonomy" id="869210"/>
    <lineage>
        <taxon>Bacteria</taxon>
        <taxon>Thermotogati</taxon>
        <taxon>Deinococcota</taxon>
        <taxon>Deinococci</taxon>
        <taxon>Thermales</taxon>
        <taxon>Thermaceae</taxon>
        <taxon>Marinithermus</taxon>
    </lineage>
</organism>
<evidence type="ECO:0000256" key="8">
    <source>
        <dbReference type="ARBA" id="ARBA00022723"/>
    </source>
</evidence>
<dbReference type="PANTHER" id="PTHR20941">
    <property type="entry name" value="FOLATE SYNTHESIS PROTEINS"/>
    <property type="match status" value="1"/>
</dbReference>
<dbReference type="InterPro" id="IPR045031">
    <property type="entry name" value="DHP_synth-like"/>
</dbReference>
<evidence type="ECO:0000256" key="5">
    <source>
        <dbReference type="ARBA" id="ARBA00012458"/>
    </source>
</evidence>